<dbReference type="PANTHER" id="PTHR39158">
    <property type="entry name" value="OS08G0560600 PROTEIN"/>
    <property type="match status" value="1"/>
</dbReference>
<dbReference type="AlphaFoldDB" id="F7NP84"/>
<proteinExistence type="predicted"/>
<accession>F7NP84</accession>
<dbReference type="EMBL" id="AFGF01000240">
    <property type="protein sequence ID" value="EGO62207.1"/>
    <property type="molecule type" value="Genomic_DNA"/>
</dbReference>
<reference evidence="2 3" key="1">
    <citation type="journal article" date="2011" name="EMBO J.">
        <title>Structural diversity of bacterial flagellar motors.</title>
        <authorList>
            <person name="Chen S."/>
            <person name="Beeby M."/>
            <person name="Murphy G.E."/>
            <person name="Leadbetter J.R."/>
            <person name="Hendrixson D.R."/>
            <person name="Briegel A."/>
            <person name="Li Z."/>
            <person name="Shi J."/>
            <person name="Tocheva E.I."/>
            <person name="Muller A."/>
            <person name="Dobro M.J."/>
            <person name="Jensen G.J."/>
        </authorList>
    </citation>
    <scope>NUCLEOTIDE SEQUENCE [LARGE SCALE GENOMIC DNA]</scope>
    <source>
        <strain evidence="2 3">DSM 6540</strain>
    </source>
</reference>
<dbReference type="PANTHER" id="PTHR39158:SF1">
    <property type="entry name" value="DNAJ HOMOLOG SUBFAMILY C MEMBER 28"/>
    <property type="match status" value="1"/>
</dbReference>
<comment type="caution">
    <text evidence="2">The sequence shown here is derived from an EMBL/GenBank/DDBJ whole genome shotgun (WGS) entry which is preliminary data.</text>
</comment>
<evidence type="ECO:0000313" key="2">
    <source>
        <dbReference type="EMBL" id="EGO62207.1"/>
    </source>
</evidence>
<gene>
    <name evidence="2" type="ORF">ALO_19637</name>
</gene>
<name>F7NP84_9FIRM</name>
<dbReference type="Proteomes" id="UP000003240">
    <property type="component" value="Unassembled WGS sequence"/>
</dbReference>
<organism evidence="2 3">
    <name type="scientific">Acetonema longum DSM 6540</name>
    <dbReference type="NCBI Taxonomy" id="1009370"/>
    <lineage>
        <taxon>Bacteria</taxon>
        <taxon>Bacillati</taxon>
        <taxon>Bacillota</taxon>
        <taxon>Negativicutes</taxon>
        <taxon>Acetonemataceae</taxon>
        <taxon>Acetonema</taxon>
    </lineage>
</organism>
<keyword evidence="3" id="KW-1185">Reference proteome</keyword>
<dbReference type="STRING" id="1009370.ALO_19637"/>
<dbReference type="OrthoDB" id="9798476at2"/>
<feature type="domain" description="DnaJ homologue subfamily C member 28 conserved" evidence="1">
    <location>
        <begin position="7"/>
        <end position="74"/>
    </location>
</feature>
<evidence type="ECO:0000313" key="3">
    <source>
        <dbReference type="Proteomes" id="UP000003240"/>
    </source>
</evidence>
<evidence type="ECO:0000259" key="1">
    <source>
        <dbReference type="Pfam" id="PF09350"/>
    </source>
</evidence>
<dbReference type="InterPro" id="IPR018961">
    <property type="entry name" value="DnaJ_homolog_subfam-C_membr-28"/>
</dbReference>
<dbReference type="eggNOG" id="ENOG5030K94">
    <property type="taxonomic scope" value="Bacteria"/>
</dbReference>
<protein>
    <recommendedName>
        <fullName evidence="1">DnaJ homologue subfamily C member 28 conserved domain-containing protein</fullName>
    </recommendedName>
</protein>
<dbReference type="Pfam" id="PF09350">
    <property type="entry name" value="DJC28_CD"/>
    <property type="match status" value="1"/>
</dbReference>
<dbReference type="InterPro" id="IPR052573">
    <property type="entry name" value="DnaJ_C_subfamily_28"/>
</dbReference>
<dbReference type="RefSeq" id="WP_004099189.1">
    <property type="nucleotide sequence ID" value="NZ_AFGF01000240.1"/>
</dbReference>
<sequence>MDALFKLAEERIQQAIENGELDNLPGQGKPLADDDCRQVPPELRMAYRVLKNNGLMPQEMELRREILHLEKLLAKCRQDTESGLQAQALQKKLLEKHLQFNIMMDKRRMRR</sequence>